<feature type="compositionally biased region" description="Low complexity" evidence="1">
    <location>
        <begin position="695"/>
        <end position="708"/>
    </location>
</feature>
<feature type="region of interest" description="Disordered" evidence="1">
    <location>
        <begin position="115"/>
        <end position="136"/>
    </location>
</feature>
<keyword evidence="3" id="KW-1185">Reference proteome</keyword>
<feature type="compositionally biased region" description="Polar residues" evidence="1">
    <location>
        <begin position="649"/>
        <end position="665"/>
    </location>
</feature>
<dbReference type="Proteomes" id="UP000807716">
    <property type="component" value="Unassembled WGS sequence"/>
</dbReference>
<feature type="compositionally biased region" description="Low complexity" evidence="1">
    <location>
        <begin position="7"/>
        <end position="19"/>
    </location>
</feature>
<accession>A0A9P6QME6</accession>
<gene>
    <name evidence="2" type="ORF">DFQ27_001950</name>
</gene>
<dbReference type="OrthoDB" id="10249045at2759"/>
<proteinExistence type="predicted"/>
<feature type="region of interest" description="Disordered" evidence="1">
    <location>
        <begin position="44"/>
        <end position="67"/>
    </location>
</feature>
<feature type="region of interest" description="Disordered" evidence="1">
    <location>
        <begin position="1"/>
        <end position="21"/>
    </location>
</feature>
<organism evidence="2 3">
    <name type="scientific">Actinomortierella ambigua</name>
    <dbReference type="NCBI Taxonomy" id="1343610"/>
    <lineage>
        <taxon>Eukaryota</taxon>
        <taxon>Fungi</taxon>
        <taxon>Fungi incertae sedis</taxon>
        <taxon>Mucoromycota</taxon>
        <taxon>Mortierellomycotina</taxon>
        <taxon>Mortierellomycetes</taxon>
        <taxon>Mortierellales</taxon>
        <taxon>Mortierellaceae</taxon>
        <taxon>Actinomortierella</taxon>
    </lineage>
</organism>
<feature type="region of interest" description="Disordered" evidence="1">
    <location>
        <begin position="991"/>
        <end position="1058"/>
    </location>
</feature>
<reference evidence="2" key="1">
    <citation type="journal article" date="2020" name="Fungal Divers.">
        <title>Resolving the Mortierellaceae phylogeny through synthesis of multi-gene phylogenetics and phylogenomics.</title>
        <authorList>
            <person name="Vandepol N."/>
            <person name="Liber J."/>
            <person name="Desiro A."/>
            <person name="Na H."/>
            <person name="Kennedy M."/>
            <person name="Barry K."/>
            <person name="Grigoriev I.V."/>
            <person name="Miller A.N."/>
            <person name="O'Donnell K."/>
            <person name="Stajich J.E."/>
            <person name="Bonito G."/>
        </authorList>
    </citation>
    <scope>NUCLEOTIDE SEQUENCE</scope>
    <source>
        <strain evidence="2">BC1065</strain>
    </source>
</reference>
<dbReference type="EMBL" id="JAAAJB010000017">
    <property type="protein sequence ID" value="KAG0269830.1"/>
    <property type="molecule type" value="Genomic_DNA"/>
</dbReference>
<feature type="region of interest" description="Disordered" evidence="1">
    <location>
        <begin position="572"/>
        <end position="593"/>
    </location>
</feature>
<evidence type="ECO:0008006" key="4">
    <source>
        <dbReference type="Google" id="ProtNLM"/>
    </source>
</evidence>
<feature type="region of interest" description="Disordered" evidence="1">
    <location>
        <begin position="853"/>
        <end position="880"/>
    </location>
</feature>
<name>A0A9P6QME6_9FUNG</name>
<dbReference type="PANTHER" id="PTHR31014">
    <property type="entry name" value="MITOCHONDRIAL TRANSLATION SYSTEM COMPONENT PET127-RELATED"/>
    <property type="match status" value="1"/>
</dbReference>
<dbReference type="Pfam" id="PF08634">
    <property type="entry name" value="Pet127"/>
    <property type="match status" value="2"/>
</dbReference>
<feature type="compositionally biased region" description="Low complexity" evidence="1">
    <location>
        <begin position="1041"/>
        <end position="1058"/>
    </location>
</feature>
<protein>
    <recommendedName>
        <fullName evidence="4">Pet127-domain-containing protein</fullName>
    </recommendedName>
</protein>
<feature type="compositionally biased region" description="Basic and acidic residues" evidence="1">
    <location>
        <begin position="117"/>
        <end position="136"/>
    </location>
</feature>
<feature type="region of interest" description="Disordered" evidence="1">
    <location>
        <begin position="688"/>
        <end position="726"/>
    </location>
</feature>
<feature type="compositionally biased region" description="Basic and acidic residues" evidence="1">
    <location>
        <begin position="868"/>
        <end position="879"/>
    </location>
</feature>
<dbReference type="GO" id="GO:0005740">
    <property type="term" value="C:mitochondrial envelope"/>
    <property type="evidence" value="ECO:0007669"/>
    <property type="project" value="TreeGrafter"/>
</dbReference>
<dbReference type="AlphaFoldDB" id="A0A9P6QME6"/>
<evidence type="ECO:0000256" key="1">
    <source>
        <dbReference type="SAM" id="MobiDB-lite"/>
    </source>
</evidence>
<evidence type="ECO:0000313" key="2">
    <source>
        <dbReference type="EMBL" id="KAG0269830.1"/>
    </source>
</evidence>
<feature type="region of interest" description="Disordered" evidence="1">
    <location>
        <begin position="642"/>
        <end position="674"/>
    </location>
</feature>
<evidence type="ECO:0000313" key="3">
    <source>
        <dbReference type="Proteomes" id="UP000807716"/>
    </source>
</evidence>
<comment type="caution">
    <text evidence="2">The sequence shown here is derived from an EMBL/GenBank/DDBJ whole genome shotgun (WGS) entry which is preliminary data.</text>
</comment>
<dbReference type="PANTHER" id="PTHR31014:SF0">
    <property type="entry name" value="MITOCHONDRIAL TRANSLATION SYSTEM COMPONENT PET127-RELATED"/>
    <property type="match status" value="1"/>
</dbReference>
<feature type="compositionally biased region" description="Basic and acidic residues" evidence="1">
    <location>
        <begin position="1022"/>
        <end position="1037"/>
    </location>
</feature>
<dbReference type="GO" id="GO:0000964">
    <property type="term" value="P:mitochondrial RNA 5'-end processing"/>
    <property type="evidence" value="ECO:0007669"/>
    <property type="project" value="TreeGrafter"/>
</dbReference>
<sequence length="1058" mass="118517">MAFRAMSSPRPGMSPSPWSTTLVHSAGCRSLSVSATLLTKKARARPMAVTGGSRGRKSAQTVSGHQMVSAIEGRRVRRVGGGGFRKAGAAASDKVFPDGTDPFTNKFDDAIQASKSRWRDRGGSGSEETPKVIPDIDGKHLVGSARWETIMAKEVDIKNVTPKDRPKIAQLEHGLDRVLFNPGVHWLQDPRSAVYNFTPYLRSICQPQDFDYTALPAYMRPSQDPSLDEMTRLHKAKYMGSTSSMTSILSQFYFLIAAWKPMKMSNLSGVFAYQGKSMEKMLTSTPNEFSRYTKENSWQITPKERNMPEAFNYITVDNFLLRSQLDCEDERLPGRTFDLKTRAAVAIRLDVQNYEQHSGYQLRKSHGFLESFEREYYDMMRSAFLKYSLQVRIGQMDGIFVAFHNTARIFGFQYISLEEMDSRLFGSTVMGNECFRNQLRLLNRTLDEITAKFPEQDLRITVDTHDLSQRMNVWVETLPLGRDHPVTFDAHGAPELQPGAELALWQIVCFSTINGIDTIGPFDLGDHGQDDWILNFKIAQLKRPEMFQEFHRMRLMQADICRAHEREEEAAVAAAASDSEAVKPRSSPASNGLLATIHKMSAQGRQREEEADRLQGDKDVVVWEPKGYVKIEDLAKSRATLAAAGGQPNDGSSNTPPSNGHNTENPVAPRTPSLDTLRSKMSAKLSQLCSDDPRNNNNNNNNSSSSSSDSDHEDAKNYAVQETSNSLVTMKVRGHDVTLTKPEYELLMKGKTERLSLQELTALSALHRQHRPLSSAFGYIDDIKTRLRMVPYNPEREQLTRTSMETILRALDEPTDGTDEEVHARVMDRAILGRARLVLEYFHQRVPYITAGQQDQDEVGDQSIQGTQDKDKEDKEVKDVASPVHPISAVDIASGKVSLENLVRILNGMDAHPRLRQDVKKQDPTLTEEEAAAVVVLSNLYFAERRFSDDDLSKLGFSRIFRYRRMQTGRPLLKLSNLVDGSPREGGAAAFASRRSTMAEGSSFKRPDSYRSRHRRAVATDSGDRAPFRREAKDTLKDPASSSSSSSDDSHPTSNVSS</sequence>
<dbReference type="InterPro" id="IPR013943">
    <property type="entry name" value="Pet127"/>
</dbReference>